<accession>A0A6P1DLK6</accession>
<evidence type="ECO:0000313" key="2">
    <source>
        <dbReference type="Proteomes" id="UP000471640"/>
    </source>
</evidence>
<organism evidence="1 2">
    <name type="scientific">Thiorhodococcus mannitoliphagus</name>
    <dbReference type="NCBI Taxonomy" id="329406"/>
    <lineage>
        <taxon>Bacteria</taxon>
        <taxon>Pseudomonadati</taxon>
        <taxon>Pseudomonadota</taxon>
        <taxon>Gammaproteobacteria</taxon>
        <taxon>Chromatiales</taxon>
        <taxon>Chromatiaceae</taxon>
        <taxon>Thiorhodococcus</taxon>
    </lineage>
</organism>
<gene>
    <name evidence="1" type="ORF">G3480_00420</name>
</gene>
<dbReference type="Pfam" id="PF22014">
    <property type="entry name" value="DUF6932"/>
    <property type="match status" value="1"/>
</dbReference>
<dbReference type="AlphaFoldDB" id="A0A6P1DLK6"/>
<dbReference type="EMBL" id="JAAIJR010000001">
    <property type="protein sequence ID" value="NEX18799.1"/>
    <property type="molecule type" value="Genomic_DNA"/>
</dbReference>
<keyword evidence="2" id="KW-1185">Reference proteome</keyword>
<comment type="caution">
    <text evidence="1">The sequence shown here is derived from an EMBL/GenBank/DDBJ whole genome shotgun (WGS) entry which is preliminary data.</text>
</comment>
<reference evidence="2" key="1">
    <citation type="journal article" date="2020" name="Microbiol. Resour. Announc.">
        <title>Draft Genome Sequences of Thiorhodococcus mannitoliphagus and Thiorhodococcus minor, Purple Sulfur Photosynthetic Bacteria in the Gammaproteobacterial Family Chromatiaceae.</title>
        <authorList>
            <person name="Aviles F.A."/>
            <person name="Meyer T.E."/>
            <person name="Kyndt J.A."/>
        </authorList>
    </citation>
    <scope>NUCLEOTIDE SEQUENCE [LARGE SCALE GENOMIC DNA]</scope>
    <source>
        <strain evidence="2">DSM 18266</strain>
    </source>
</reference>
<evidence type="ECO:0000313" key="1">
    <source>
        <dbReference type="EMBL" id="NEX18799.1"/>
    </source>
</evidence>
<name>A0A6P1DLK6_9GAMM</name>
<protein>
    <submittedName>
        <fullName evidence="1">Uncharacterized protein</fullName>
    </submittedName>
</protein>
<dbReference type="Proteomes" id="UP000471640">
    <property type="component" value="Unassembled WGS sequence"/>
</dbReference>
<sequence>MRGLAELRKALRSAGLADGFQWIDGSFVEDVEANRGRAPGDIDVVTFVGLGGVERQRQLIAAHPDLFSSQRAKRRYLVDHYFVATDIAFDANQARWVSYWYSMWSHRREDGRWKGFVQLSLSDSDTPALEWLSEQDMTTGSEETSNER</sequence>
<proteinExistence type="predicted"/>
<dbReference type="InterPro" id="IPR053860">
    <property type="entry name" value="DUF6932"/>
</dbReference>
<reference evidence="1 2" key="2">
    <citation type="submission" date="2020-02" db="EMBL/GenBank/DDBJ databases">
        <title>Genome sequences of Thiorhodococcus mannitoliphagus and Thiorhodococcus minor, purple sulfur photosynthetic bacteria in the gammaproteobacterial family, Chromatiaceae.</title>
        <authorList>
            <person name="Aviles F.A."/>
            <person name="Meyer T.E."/>
            <person name="Kyndt J.A."/>
        </authorList>
    </citation>
    <scope>NUCLEOTIDE SEQUENCE [LARGE SCALE GENOMIC DNA]</scope>
    <source>
        <strain evidence="1 2">DSM 18266</strain>
    </source>
</reference>